<sequence>MKYNGKSVEIIGSKTLFGKDTVWIHILEDNTFVQVLRSDLEDDITDDKKIGMSYVRYVAIAARIKEEMAQKRLLAPYESSLISLPHQILVLEKVMQGIQTRFLLADEVGMGKTIEAGLIIKEKKLRGELKRILLVVPKSAMLQWQQELKEHFNESFYIYDSEFISGMARTFASFEAEEELNFWKQHNQIIVSTDALKPLIARQGWTQDKIDEYNKYRLEAVVNADFDMLILDEAHRMGGSTALVSRYQMAETLCNSVPNVLLLSATPHRGKSDHFRRVLQLIDSDAFTGEGTPSIQEIEPYIMRSEKRNAVDYDGKKLFQPRNTVRINVNLDNDQHRLQIALYKHVTEYVRYCFGKAKHGNRNATGLVMVMMQKLASSSTAAILSAMQTRLWRLQNGCVDDISNYDEEETVDFEDLNTEDYSVEYPNANYINEETALAELIAEAQNCIAYEQDAKTTALIQNIYSLQDKYNDSKLKILVFTEFRKTQAYLNEQLEKAGFTTVGINGNMDLQERQKALIKFKNNAQVMIATDAAGESLNMQFCNIVFNYDLPWNPMAIEQRIGRVDRIGQKHPVIAYNMLTNNSVDTRVYEIIVEKLDAILNELGIDKSGDVLDSTINMKDVNHLYLQSLLDPKRFEFASESWLYEIRQKLHDYKATEGLLPAFSEQDIVKESAGEVKYSPLPVWLEELLNLYAISENGKINKLLTGVTEYEINGQKINACFDSSSIGFNPECEHLTLQHPYIKRLLDGIDGNSQKKIPVITSHDGNDINGFLTVWKISAKNNYETKTTYSAQFVADNGKVYAPYGNDVWNRLVQTKDAFEYCGEMPYNLDFDNNSILQNNLHAVFHRMECEIENNLKSIFEKKVRAIDYSEQRISKIGISNIRNSKLKRLKEERKNWQAAFEKSKSIIPDVTMILTVRVNG</sequence>
<evidence type="ECO:0000256" key="4">
    <source>
        <dbReference type="ARBA" id="ARBA00022840"/>
    </source>
</evidence>
<dbReference type="Proteomes" id="UP000315833">
    <property type="component" value="Unassembled WGS sequence"/>
</dbReference>
<keyword evidence="1" id="KW-0547">Nucleotide-binding</keyword>
<dbReference type="InterPro" id="IPR057342">
    <property type="entry name" value="DEXDc_RapA"/>
</dbReference>
<dbReference type="InterPro" id="IPR000330">
    <property type="entry name" value="SNF2_N"/>
</dbReference>
<dbReference type="GO" id="GO:0005524">
    <property type="term" value="F:ATP binding"/>
    <property type="evidence" value="ECO:0007669"/>
    <property type="project" value="UniProtKB-KW"/>
</dbReference>
<dbReference type="PROSITE" id="PS51194">
    <property type="entry name" value="HELICASE_CTER"/>
    <property type="match status" value="1"/>
</dbReference>
<dbReference type="CDD" id="cd18011">
    <property type="entry name" value="DEXDc_RapA"/>
    <property type="match status" value="1"/>
</dbReference>
<reference evidence="7 8" key="1">
    <citation type="submission" date="2019-07" db="EMBL/GenBank/DDBJ databases">
        <title>Genome sequencing of Bacteroides dorei iSURF_12.</title>
        <authorList>
            <person name="Sevigny J.L."/>
            <person name="Ruoff K.L."/>
            <person name="Price C.E."/>
            <person name="Valls R.A."/>
            <person name="O'Toole G.A."/>
        </authorList>
    </citation>
    <scope>NUCLEOTIDE SEQUENCE [LARGE SCALE GENOMIC DNA]</scope>
    <source>
        <strain evidence="7 8">ANK132K_1B</strain>
    </source>
</reference>
<dbReference type="PROSITE" id="PS51192">
    <property type="entry name" value="HELICASE_ATP_BIND_1"/>
    <property type="match status" value="1"/>
</dbReference>
<dbReference type="PANTHER" id="PTHR45766:SF6">
    <property type="entry name" value="SWI_SNF-RELATED MATRIX-ASSOCIATED ACTIN-DEPENDENT REGULATOR OF CHROMATIN SUBFAMILY A-LIKE PROTEIN 1"/>
    <property type="match status" value="1"/>
</dbReference>
<dbReference type="GO" id="GO:0016787">
    <property type="term" value="F:hydrolase activity"/>
    <property type="evidence" value="ECO:0007669"/>
    <property type="project" value="UniProtKB-KW"/>
</dbReference>
<accession>A0A5C6L4V4</accession>
<dbReference type="CDD" id="cd18793">
    <property type="entry name" value="SF2_C_SNF"/>
    <property type="match status" value="1"/>
</dbReference>
<dbReference type="AlphaFoldDB" id="A0A5C6L4V4"/>
<dbReference type="RefSeq" id="WP_146265009.1">
    <property type="nucleotide sequence ID" value="NZ_VOIF01000014.1"/>
</dbReference>
<keyword evidence="3 7" id="KW-0347">Helicase</keyword>
<dbReference type="EMBL" id="VOIF01000014">
    <property type="protein sequence ID" value="TWV70639.1"/>
    <property type="molecule type" value="Genomic_DNA"/>
</dbReference>
<dbReference type="InterPro" id="IPR027417">
    <property type="entry name" value="P-loop_NTPase"/>
</dbReference>
<protein>
    <submittedName>
        <fullName evidence="7">DEAD/DEAH box helicase</fullName>
    </submittedName>
</protein>
<evidence type="ECO:0000256" key="1">
    <source>
        <dbReference type="ARBA" id="ARBA00022741"/>
    </source>
</evidence>
<dbReference type="InterPro" id="IPR014001">
    <property type="entry name" value="Helicase_ATP-bd"/>
</dbReference>
<organism evidence="7 8">
    <name type="scientific">Phocaeicola dorei</name>
    <dbReference type="NCBI Taxonomy" id="357276"/>
    <lineage>
        <taxon>Bacteria</taxon>
        <taxon>Pseudomonadati</taxon>
        <taxon>Bacteroidota</taxon>
        <taxon>Bacteroidia</taxon>
        <taxon>Bacteroidales</taxon>
        <taxon>Bacteroidaceae</taxon>
        <taxon>Phocaeicola</taxon>
    </lineage>
</organism>
<proteinExistence type="predicted"/>
<dbReference type="Gene3D" id="3.40.50.300">
    <property type="entry name" value="P-loop containing nucleotide triphosphate hydrolases"/>
    <property type="match status" value="1"/>
</dbReference>
<dbReference type="SMART" id="SM00490">
    <property type="entry name" value="HELICc"/>
    <property type="match status" value="1"/>
</dbReference>
<dbReference type="Pfam" id="PF00271">
    <property type="entry name" value="Helicase_C"/>
    <property type="match status" value="1"/>
</dbReference>
<dbReference type="InterPro" id="IPR001650">
    <property type="entry name" value="Helicase_C-like"/>
</dbReference>
<dbReference type="InterPro" id="IPR049730">
    <property type="entry name" value="SNF2/RAD54-like_C"/>
</dbReference>
<feature type="domain" description="Helicase ATP-binding" evidence="5">
    <location>
        <begin position="93"/>
        <end position="285"/>
    </location>
</feature>
<dbReference type="GO" id="GO:0004386">
    <property type="term" value="F:helicase activity"/>
    <property type="evidence" value="ECO:0007669"/>
    <property type="project" value="UniProtKB-KW"/>
</dbReference>
<evidence type="ECO:0000256" key="2">
    <source>
        <dbReference type="ARBA" id="ARBA00022801"/>
    </source>
</evidence>
<evidence type="ECO:0000259" key="5">
    <source>
        <dbReference type="PROSITE" id="PS51192"/>
    </source>
</evidence>
<dbReference type="PANTHER" id="PTHR45766">
    <property type="entry name" value="DNA ANNEALING HELICASE AND ENDONUCLEASE ZRANB3 FAMILY MEMBER"/>
    <property type="match status" value="1"/>
</dbReference>
<keyword evidence="2" id="KW-0378">Hydrolase</keyword>
<dbReference type="Gene3D" id="3.40.50.10810">
    <property type="entry name" value="Tandem AAA-ATPase domain"/>
    <property type="match status" value="1"/>
</dbReference>
<feature type="domain" description="Helicase C-terminal" evidence="6">
    <location>
        <begin position="465"/>
        <end position="612"/>
    </location>
</feature>
<evidence type="ECO:0000313" key="7">
    <source>
        <dbReference type="EMBL" id="TWV70639.1"/>
    </source>
</evidence>
<evidence type="ECO:0000259" key="6">
    <source>
        <dbReference type="PROSITE" id="PS51194"/>
    </source>
</evidence>
<dbReference type="SUPFAM" id="SSF52540">
    <property type="entry name" value="P-loop containing nucleoside triphosphate hydrolases"/>
    <property type="match status" value="2"/>
</dbReference>
<gene>
    <name evidence="7" type="ORF">FSA04_12100</name>
</gene>
<comment type="caution">
    <text evidence="7">The sequence shown here is derived from an EMBL/GenBank/DDBJ whole genome shotgun (WGS) entry which is preliminary data.</text>
</comment>
<evidence type="ECO:0000313" key="8">
    <source>
        <dbReference type="Proteomes" id="UP000315833"/>
    </source>
</evidence>
<dbReference type="SMART" id="SM00487">
    <property type="entry name" value="DEXDc"/>
    <property type="match status" value="1"/>
</dbReference>
<dbReference type="Pfam" id="PF00176">
    <property type="entry name" value="SNF2-rel_dom"/>
    <property type="match status" value="1"/>
</dbReference>
<evidence type="ECO:0000256" key="3">
    <source>
        <dbReference type="ARBA" id="ARBA00022806"/>
    </source>
</evidence>
<name>A0A5C6L4V4_9BACT</name>
<keyword evidence="4" id="KW-0067">ATP-binding</keyword>
<dbReference type="InterPro" id="IPR038718">
    <property type="entry name" value="SNF2-like_sf"/>
</dbReference>